<dbReference type="Proteomes" id="UP000199011">
    <property type="component" value="Unassembled WGS sequence"/>
</dbReference>
<keyword evidence="2" id="KW-1185">Reference proteome</keyword>
<dbReference type="STRING" id="53341.SAMN05421579_12016"/>
<protein>
    <submittedName>
        <fullName evidence="1">Uncharacterized protein</fullName>
    </submittedName>
</protein>
<reference evidence="2" key="1">
    <citation type="submission" date="2016-10" db="EMBL/GenBank/DDBJ databases">
        <authorList>
            <person name="Varghese N."/>
            <person name="Submissions S."/>
        </authorList>
    </citation>
    <scope>NUCLEOTIDE SEQUENCE [LARGE SCALE GENOMIC DNA]</scope>
    <source>
        <strain evidence="2">DSM 16522</strain>
    </source>
</reference>
<evidence type="ECO:0000313" key="2">
    <source>
        <dbReference type="Proteomes" id="UP000199011"/>
    </source>
</evidence>
<dbReference type="EMBL" id="FOVO01000020">
    <property type="protein sequence ID" value="SFN75524.1"/>
    <property type="molecule type" value="Genomic_DNA"/>
</dbReference>
<evidence type="ECO:0000313" key="1">
    <source>
        <dbReference type="EMBL" id="SFN75524.1"/>
    </source>
</evidence>
<gene>
    <name evidence="1" type="ORF">SAMN05421579_12016</name>
</gene>
<dbReference type="AlphaFoldDB" id="A0A1I5BL62"/>
<accession>A0A1I5BL62</accession>
<organism evidence="1 2">
    <name type="scientific">Xenorhabdus japonica</name>
    <dbReference type="NCBI Taxonomy" id="53341"/>
    <lineage>
        <taxon>Bacteria</taxon>
        <taxon>Pseudomonadati</taxon>
        <taxon>Pseudomonadota</taxon>
        <taxon>Gammaproteobacteria</taxon>
        <taxon>Enterobacterales</taxon>
        <taxon>Morganellaceae</taxon>
        <taxon>Xenorhabdus</taxon>
    </lineage>
</organism>
<proteinExistence type="predicted"/>
<sequence>MGHRKGDVLPVTIRQNVLLFGNPLFGRFKLAGTAHFGLTALAKKVTKNEKRNRVNFEQQILVDSVVYADVTFVATYLISGRPTVPEIVMNAIVD</sequence>
<name>A0A1I5BL62_9GAMM</name>